<proteinExistence type="predicted"/>
<keyword evidence="2" id="KW-0732">Signal</keyword>
<sequence>MKTACLFIFVIFMVMVASESDDEFQIEPNEALHFLFRNRRTFFHPGKSKCEEQKREARKAYEEKCSLLGKRFCPKLSAWNDFQRWEIGDGYESKRNPLPTEATPAPQMHTMRTHRTRLYTQATLPTHRTPLYGHATARPNYRASQYQNEGVTRNPFDK</sequence>
<dbReference type="EMBL" id="CAJNOJ010000152">
    <property type="protein sequence ID" value="CAF1206173.1"/>
    <property type="molecule type" value="Genomic_DNA"/>
</dbReference>
<feature type="signal peptide" evidence="2">
    <location>
        <begin position="1"/>
        <end position="20"/>
    </location>
</feature>
<dbReference type="OrthoDB" id="9980771at2759"/>
<feature type="chain" id="PRO_5032714204" evidence="2">
    <location>
        <begin position="21"/>
        <end position="158"/>
    </location>
</feature>
<dbReference type="AlphaFoldDB" id="A0A814WSD9"/>
<feature type="region of interest" description="Disordered" evidence="1">
    <location>
        <begin position="130"/>
        <end position="158"/>
    </location>
</feature>
<feature type="compositionally biased region" description="Polar residues" evidence="1">
    <location>
        <begin position="142"/>
        <end position="151"/>
    </location>
</feature>
<dbReference type="Proteomes" id="UP000663852">
    <property type="component" value="Unassembled WGS sequence"/>
</dbReference>
<comment type="caution">
    <text evidence="3">The sequence shown here is derived from an EMBL/GenBank/DDBJ whole genome shotgun (WGS) entry which is preliminary data.</text>
</comment>
<organism evidence="3 4">
    <name type="scientific">Adineta ricciae</name>
    <name type="common">Rotifer</name>
    <dbReference type="NCBI Taxonomy" id="249248"/>
    <lineage>
        <taxon>Eukaryota</taxon>
        <taxon>Metazoa</taxon>
        <taxon>Spiralia</taxon>
        <taxon>Gnathifera</taxon>
        <taxon>Rotifera</taxon>
        <taxon>Eurotatoria</taxon>
        <taxon>Bdelloidea</taxon>
        <taxon>Adinetida</taxon>
        <taxon>Adinetidae</taxon>
        <taxon>Adineta</taxon>
    </lineage>
</organism>
<gene>
    <name evidence="3" type="ORF">EDS130_LOCUS25636</name>
</gene>
<name>A0A814WSD9_ADIRI</name>
<protein>
    <submittedName>
        <fullName evidence="3">Uncharacterized protein</fullName>
    </submittedName>
</protein>
<reference evidence="3" key="1">
    <citation type="submission" date="2021-02" db="EMBL/GenBank/DDBJ databases">
        <authorList>
            <person name="Nowell W R."/>
        </authorList>
    </citation>
    <scope>NUCLEOTIDE SEQUENCE</scope>
</reference>
<evidence type="ECO:0000256" key="1">
    <source>
        <dbReference type="SAM" id="MobiDB-lite"/>
    </source>
</evidence>
<accession>A0A814WSD9</accession>
<evidence type="ECO:0000256" key="2">
    <source>
        <dbReference type="SAM" id="SignalP"/>
    </source>
</evidence>
<evidence type="ECO:0000313" key="4">
    <source>
        <dbReference type="Proteomes" id="UP000663852"/>
    </source>
</evidence>
<evidence type="ECO:0000313" key="3">
    <source>
        <dbReference type="EMBL" id="CAF1206173.1"/>
    </source>
</evidence>